<dbReference type="Gene3D" id="3.20.20.140">
    <property type="entry name" value="Metal-dependent hydrolases"/>
    <property type="match status" value="1"/>
</dbReference>
<name>A0A1J4RRJ1_9BACT</name>
<evidence type="ECO:0000313" key="1">
    <source>
        <dbReference type="EMBL" id="OIN89535.1"/>
    </source>
</evidence>
<gene>
    <name evidence="1" type="ORF">AUJ40_01745</name>
</gene>
<sequence length="437" mass="48482">MRIVADFHIHSRFSRATSREMSIPSLISGAKKKGIQLLGSGDFTHPGWLLEIEQNLTEDGSGFLLPTRLDSGVDPRRESSDKSVKFILSAEISAIYTKGEKVRKIHLVLLSPSIEEVKKINWSLSKIGNLSSDGRPIFGADVEKLCGVIFDQSPETIIIPGHIWTPWFSLFGSNSGFDQIRECFGRYADQIYAYETGLSSDPEMNWRVSQLDNLSLISNSDAHSLGNLMREANIFEVSDSLTFSNLRQILKNKDTEKLKLTIEFFPEEGKYHWDGHRACNIVMEPAEALKNNNLCPVCKRQLTLGVDHRVEELADRERGQKPFGSAQGRPEKVAGVLHLVPLAEILSQIYHVGADSNKVSDEIEKLISHFGSEFAILVDALPTEIEKAAGKTLAQAVENMRAGKVHKEPGYDGVYGKILVDLSGTEAANAPQQLQLL</sequence>
<dbReference type="InterPro" id="IPR016195">
    <property type="entry name" value="Pol/histidinol_Pase-like"/>
</dbReference>
<dbReference type="EMBL" id="MNUJ01000036">
    <property type="protein sequence ID" value="OIN89535.1"/>
    <property type="molecule type" value="Genomic_DNA"/>
</dbReference>
<protein>
    <recommendedName>
        <fullName evidence="3">DNA helicase UvrD</fullName>
    </recommendedName>
</protein>
<reference evidence="1 2" key="1">
    <citation type="journal article" date="2016" name="Environ. Microbiol.">
        <title>Genomic resolution of a cold subsurface aquifer community provides metabolic insights for novel microbes adapted to high CO concentrations.</title>
        <authorList>
            <person name="Probst A.J."/>
            <person name="Castelle C.J."/>
            <person name="Singh A."/>
            <person name="Brown C.T."/>
            <person name="Anantharaman K."/>
            <person name="Sharon I."/>
            <person name="Hug L.A."/>
            <person name="Burstein D."/>
            <person name="Emerson J.B."/>
            <person name="Thomas B.C."/>
            <person name="Banfield J.F."/>
        </authorList>
    </citation>
    <scope>NUCLEOTIDE SEQUENCE [LARGE SCALE GENOMIC DNA]</scope>
    <source>
        <strain evidence="1">CG1_02_42_45</strain>
    </source>
</reference>
<dbReference type="Proteomes" id="UP000182753">
    <property type="component" value="Unassembled WGS sequence"/>
</dbReference>
<dbReference type="AlphaFoldDB" id="A0A1J4RRJ1"/>
<evidence type="ECO:0000313" key="2">
    <source>
        <dbReference type="Proteomes" id="UP000182753"/>
    </source>
</evidence>
<accession>A0A1J4RRJ1</accession>
<comment type="caution">
    <text evidence="1">The sequence shown here is derived from an EMBL/GenBank/DDBJ whole genome shotgun (WGS) entry which is preliminary data.</text>
</comment>
<dbReference type="SUPFAM" id="SSF89550">
    <property type="entry name" value="PHP domain-like"/>
    <property type="match status" value="1"/>
</dbReference>
<organism evidence="1 2">
    <name type="scientific">Candidatus Berkelbacteria bacterium CG1_02_42_45</name>
    <dbReference type="NCBI Taxonomy" id="1805036"/>
    <lineage>
        <taxon>Bacteria</taxon>
        <taxon>Candidatus Berkelbacteria</taxon>
    </lineage>
</organism>
<dbReference type="PANTHER" id="PTHR40084">
    <property type="entry name" value="PHOSPHOHYDROLASE, PHP FAMILY"/>
    <property type="match status" value="1"/>
</dbReference>
<dbReference type="PANTHER" id="PTHR40084:SF1">
    <property type="entry name" value="PHOSPHOTRANSFERASE"/>
    <property type="match status" value="1"/>
</dbReference>
<dbReference type="CDD" id="cd19067">
    <property type="entry name" value="PfuEndoQ-like"/>
    <property type="match status" value="1"/>
</dbReference>
<proteinExistence type="predicted"/>
<evidence type="ECO:0008006" key="3">
    <source>
        <dbReference type="Google" id="ProtNLM"/>
    </source>
</evidence>